<feature type="chain" id="PRO_5046514343" description="Ice-binding protein C-terminal domain-containing protein" evidence="1">
    <location>
        <begin position="24"/>
        <end position="230"/>
    </location>
</feature>
<evidence type="ECO:0000256" key="1">
    <source>
        <dbReference type="SAM" id="SignalP"/>
    </source>
</evidence>
<name>A0ABV2EDE8_9CAUL</name>
<dbReference type="EMBL" id="JBEPLU010000001">
    <property type="protein sequence ID" value="MET3525052.1"/>
    <property type="molecule type" value="Genomic_DNA"/>
</dbReference>
<dbReference type="NCBIfam" id="TIGR02595">
    <property type="entry name" value="PEP_CTERM"/>
    <property type="match status" value="1"/>
</dbReference>
<dbReference type="NCBIfam" id="NF033947">
    <property type="entry name" value="PEP-cistern"/>
    <property type="match status" value="1"/>
</dbReference>
<gene>
    <name evidence="3" type="ORF">ABID41_000147</name>
</gene>
<accession>A0ABV2EDE8</accession>
<comment type="caution">
    <text evidence="3">The sequence shown here is derived from an EMBL/GenBank/DDBJ whole genome shotgun (WGS) entry which is preliminary data.</text>
</comment>
<dbReference type="Proteomes" id="UP001549110">
    <property type="component" value="Unassembled WGS sequence"/>
</dbReference>
<reference evidence="3 4" key="1">
    <citation type="submission" date="2024-06" db="EMBL/GenBank/DDBJ databases">
        <title>Genomic Encyclopedia of Type Strains, Phase IV (KMG-IV): sequencing the most valuable type-strain genomes for metagenomic binning, comparative biology and taxonomic classification.</title>
        <authorList>
            <person name="Goeker M."/>
        </authorList>
    </citation>
    <scope>NUCLEOTIDE SEQUENCE [LARGE SCALE GENOMIC DNA]</scope>
    <source>
        <strain evidence="3 4">DSM 17809</strain>
    </source>
</reference>
<dbReference type="Pfam" id="PF07589">
    <property type="entry name" value="PEP-CTERM"/>
    <property type="match status" value="1"/>
</dbReference>
<feature type="domain" description="Ice-binding protein C-terminal" evidence="2">
    <location>
        <begin position="195"/>
        <end position="221"/>
    </location>
</feature>
<evidence type="ECO:0000313" key="4">
    <source>
        <dbReference type="Proteomes" id="UP001549110"/>
    </source>
</evidence>
<proteinExistence type="predicted"/>
<protein>
    <recommendedName>
        <fullName evidence="2">Ice-binding protein C-terminal domain-containing protein</fullName>
    </recommendedName>
</protein>
<sequence>MIRHIAACALAGITLAAASSAAAVEWNSSQIGYTQNVAFGGFTGAGQLNGLSSNVSYTLQSVTGNSWTFGYSVTNTSASPVDAARVSGFGFDVDPNVTSASSTGAFGVTGSGNAPMLGKFELCFLASGGGQCAGGGGAGVDLGENGTGSFTLNFASAISNVDLTNLFVRYQSIDAPTAGVVGGSGVGQAVSVGSAVPEPASWALMIIGFSTAGALLRRERRLQVGAGRAA</sequence>
<keyword evidence="4" id="KW-1185">Reference proteome</keyword>
<feature type="signal peptide" evidence="1">
    <location>
        <begin position="1"/>
        <end position="23"/>
    </location>
</feature>
<dbReference type="InterPro" id="IPR013424">
    <property type="entry name" value="Ice-binding_C"/>
</dbReference>
<evidence type="ECO:0000259" key="2">
    <source>
        <dbReference type="Pfam" id="PF07589"/>
    </source>
</evidence>
<dbReference type="NCBIfam" id="NF035944">
    <property type="entry name" value="PEPxxWA-CTERM"/>
    <property type="match status" value="1"/>
</dbReference>
<keyword evidence="1" id="KW-0732">Signal</keyword>
<evidence type="ECO:0000313" key="3">
    <source>
        <dbReference type="EMBL" id="MET3525052.1"/>
    </source>
</evidence>
<organism evidence="3 4">
    <name type="scientific">Phenylobacterium koreense</name>
    <dbReference type="NCBI Taxonomy" id="266125"/>
    <lineage>
        <taxon>Bacteria</taxon>
        <taxon>Pseudomonadati</taxon>
        <taxon>Pseudomonadota</taxon>
        <taxon>Alphaproteobacteria</taxon>
        <taxon>Caulobacterales</taxon>
        <taxon>Caulobacteraceae</taxon>
        <taxon>Phenylobacterium</taxon>
    </lineage>
</organism>
<dbReference type="RefSeq" id="WP_331932756.1">
    <property type="nucleotide sequence ID" value="NZ_JBEPLU010000001.1"/>
</dbReference>